<feature type="compositionally biased region" description="Acidic residues" evidence="1">
    <location>
        <begin position="234"/>
        <end position="243"/>
    </location>
</feature>
<comment type="caution">
    <text evidence="2">The sequence shown here is derived from an EMBL/GenBank/DDBJ whole genome shotgun (WGS) entry which is preliminary data.</text>
</comment>
<evidence type="ECO:0000313" key="3">
    <source>
        <dbReference type="Proteomes" id="UP000612055"/>
    </source>
</evidence>
<dbReference type="PANTHER" id="PTHR12393:SF6">
    <property type="entry name" value="SPHINGOMYELIN PHOSPHODIESTERASE 2"/>
    <property type="match status" value="1"/>
</dbReference>
<organism evidence="2 3">
    <name type="scientific">Edaphochlamys debaryana</name>
    <dbReference type="NCBI Taxonomy" id="47281"/>
    <lineage>
        <taxon>Eukaryota</taxon>
        <taxon>Viridiplantae</taxon>
        <taxon>Chlorophyta</taxon>
        <taxon>core chlorophytes</taxon>
        <taxon>Chlorophyceae</taxon>
        <taxon>CS clade</taxon>
        <taxon>Chlamydomonadales</taxon>
        <taxon>Chlamydomonadales incertae sedis</taxon>
        <taxon>Edaphochlamys</taxon>
    </lineage>
</organism>
<dbReference type="PANTHER" id="PTHR12393">
    <property type="entry name" value="SPHINGOMYELIN PHOSPHODIESTERASE RELATED"/>
    <property type="match status" value="1"/>
</dbReference>
<dbReference type="Proteomes" id="UP000612055">
    <property type="component" value="Unassembled WGS sequence"/>
</dbReference>
<evidence type="ECO:0000256" key="1">
    <source>
        <dbReference type="SAM" id="MobiDB-lite"/>
    </source>
</evidence>
<reference evidence="2" key="1">
    <citation type="journal article" date="2020" name="bioRxiv">
        <title>Comparative genomics of Chlamydomonas.</title>
        <authorList>
            <person name="Craig R.J."/>
            <person name="Hasan A.R."/>
            <person name="Ness R.W."/>
            <person name="Keightley P.D."/>
        </authorList>
    </citation>
    <scope>NUCLEOTIDE SEQUENCE</scope>
    <source>
        <strain evidence="2">CCAP 11/70</strain>
    </source>
</reference>
<gene>
    <name evidence="2" type="ORF">HYH03_007877</name>
</gene>
<name>A0A836BZH4_9CHLO</name>
<dbReference type="GO" id="GO:0004620">
    <property type="term" value="F:phospholipase activity"/>
    <property type="evidence" value="ECO:0007669"/>
    <property type="project" value="TreeGrafter"/>
</dbReference>
<dbReference type="GO" id="GO:0005783">
    <property type="term" value="C:endoplasmic reticulum"/>
    <property type="evidence" value="ECO:0007669"/>
    <property type="project" value="TreeGrafter"/>
</dbReference>
<dbReference type="EMBL" id="JAEHOE010000034">
    <property type="protein sequence ID" value="KAG2493947.1"/>
    <property type="molecule type" value="Genomic_DNA"/>
</dbReference>
<protein>
    <submittedName>
        <fullName evidence="2">Uncharacterized protein</fullName>
    </submittedName>
</protein>
<feature type="compositionally biased region" description="Basic and acidic residues" evidence="1">
    <location>
        <begin position="209"/>
        <end position="228"/>
    </location>
</feature>
<dbReference type="GO" id="GO:0016020">
    <property type="term" value="C:membrane"/>
    <property type="evidence" value="ECO:0007669"/>
    <property type="project" value="TreeGrafter"/>
</dbReference>
<dbReference type="GO" id="GO:0030149">
    <property type="term" value="P:sphingolipid catabolic process"/>
    <property type="evidence" value="ECO:0007669"/>
    <property type="project" value="TreeGrafter"/>
</dbReference>
<proteinExistence type="predicted"/>
<accession>A0A836BZH4</accession>
<evidence type="ECO:0000313" key="2">
    <source>
        <dbReference type="EMBL" id="KAG2493947.1"/>
    </source>
</evidence>
<dbReference type="GO" id="GO:0046513">
    <property type="term" value="P:ceramide biosynthetic process"/>
    <property type="evidence" value="ECO:0007669"/>
    <property type="project" value="TreeGrafter"/>
</dbReference>
<keyword evidence="3" id="KW-1185">Reference proteome</keyword>
<dbReference type="AlphaFoldDB" id="A0A836BZH4"/>
<dbReference type="GO" id="GO:0071944">
    <property type="term" value="C:cell periphery"/>
    <property type="evidence" value="ECO:0007669"/>
    <property type="project" value="TreeGrafter"/>
</dbReference>
<feature type="region of interest" description="Disordered" evidence="1">
    <location>
        <begin position="209"/>
        <end position="254"/>
    </location>
</feature>
<sequence length="621" mass="68115">MHPAVNASLVWAPDYVQRIASFLEPNEAACLRFVNKATAQLFAGLTIRLSQPVPRWAFQQRWALEGSCRALPRTKRLKLLELTARSDDVANLELALAAAGVRFTHDHLVAAAAAGAVLCCIYIANHLPPGNWVQWPDLAHAAAKNGHGAVVTLCLENCGAAERDLVAWVAGYGAAEAGHVALLEAMLAEARASWKGAAKARAQARADARAEAREEARAEARAAREARSRPSSSGEDEDEEWESEERAVEEWEEEQAEDHAAVLSLLARITGGAGEMHDWSGEDLRGAMSAAVYGSSPVDWAANAELVLAASPEMNYAGSYAYAVAVQSCADVVPRFEWLKAHGFKAPARTYHGYLGRWTNPAALRWLLAEGAVMDERDKRSLESDAMRDVNMPLLNYMHQEGWALDPTYIARWSAIHGHLSVLQWVWDAFGWTTESPSGHGLTDGVFTSVCRCGCVEAMRWVYERRWPEGLQAGGSGQRQGQGLLPSAWAEAALSGCEAAVELLGEWGCPVPADGDPYLKLSESHDHTVWSILPVLHRMGVPLGPAAPSLLARCVDVGAPLPTLEWLLAEGCPVTDWDLVEQNARGRWRYRDAAEVEAWVQEQRPRRRRRGSRSRVKRRRA</sequence>